<evidence type="ECO:0000313" key="4">
    <source>
        <dbReference type="Proteomes" id="UP000054498"/>
    </source>
</evidence>
<evidence type="ECO:0000313" key="3">
    <source>
        <dbReference type="EMBL" id="KIZ00674.1"/>
    </source>
</evidence>
<dbReference type="InterPro" id="IPR029058">
    <property type="entry name" value="AB_hydrolase_fold"/>
</dbReference>
<dbReference type="KEGG" id="mng:MNEG_7290"/>
<feature type="compositionally biased region" description="Low complexity" evidence="1">
    <location>
        <begin position="436"/>
        <end position="482"/>
    </location>
</feature>
<evidence type="ECO:0000256" key="1">
    <source>
        <dbReference type="SAM" id="MobiDB-lite"/>
    </source>
</evidence>
<organism evidence="3 4">
    <name type="scientific">Monoraphidium neglectum</name>
    <dbReference type="NCBI Taxonomy" id="145388"/>
    <lineage>
        <taxon>Eukaryota</taxon>
        <taxon>Viridiplantae</taxon>
        <taxon>Chlorophyta</taxon>
        <taxon>core chlorophytes</taxon>
        <taxon>Chlorophyceae</taxon>
        <taxon>CS clade</taxon>
        <taxon>Sphaeropleales</taxon>
        <taxon>Selenastraceae</taxon>
        <taxon>Monoraphidium</taxon>
    </lineage>
</organism>
<keyword evidence="4" id="KW-1185">Reference proteome</keyword>
<sequence length="592" mass="64066">MAYVYDHVAATPRRDGAPCLAAWGAVGAPVMVGGRGGGDRLALVFRTRRDVFISFRGMDGLSELPKATRVQPVFDAPFFGAPLPERPPPPQLPLAAYRTQRPFADPRLFWVLRKDYDDARALDTALAEAMDAASRPSARVWLTGHSSGGALAQLMALRLSSQHSFAIGGVFLFNSDRVGSAGFAAHYDSHLGNVTLRYGYGHDNANMASNMAMGLRFPGRGFWACPQKGRPVEALAALPLGQDTMNACKGVTPWPRQDDLETKDDVARRWRVPLMPKLAVLSTVAEWDSFSHHFPHLLFDSLLRILGPQVDTCVMKALRNSQCVVSRGCTVALRPAGDTRCLTCADDSTCTEFWGLPGYSGDRDSDVNIGTPLVGVVATAARPPSAGNTAIAARLRNGLIRFLDDGSGGAGGATVRHVAFGIADVEAASQQDATSQPQQQQQQPQQQQPQQQQPQQQQQQHQHQQHPQQQHEQQQQQQQQHQHQQRHQQQHQQSTFLRQGTEVTFQLAADPAAQQRATAAAAAAAAAQRDYRAAFWASHVATHVTPLSGAARASLTGVQSRQLAVLGLLAGASDELEAAAGERRRRAGGKPT</sequence>
<dbReference type="InterPro" id="IPR044661">
    <property type="entry name" value="MED15a/b/c-like"/>
</dbReference>
<dbReference type="OrthoDB" id="438440at2759"/>
<dbReference type="GO" id="GO:0031490">
    <property type="term" value="F:chromatin DNA binding"/>
    <property type="evidence" value="ECO:0007669"/>
    <property type="project" value="InterPro"/>
</dbReference>
<evidence type="ECO:0000259" key="2">
    <source>
        <dbReference type="Pfam" id="PF01764"/>
    </source>
</evidence>
<dbReference type="PANTHER" id="PTHR33137">
    <property type="entry name" value="MEDIATOR OF RNA POLYMERASE II TRANSCRIPTION SUBUNIT 15A-RELATED"/>
    <property type="match status" value="1"/>
</dbReference>
<reference evidence="3 4" key="1">
    <citation type="journal article" date="2013" name="BMC Genomics">
        <title>Reconstruction of the lipid metabolism for the microalga Monoraphidium neglectum from its genome sequence reveals characteristics suitable for biofuel production.</title>
        <authorList>
            <person name="Bogen C."/>
            <person name="Al-Dilaimi A."/>
            <person name="Albersmeier A."/>
            <person name="Wichmann J."/>
            <person name="Grundmann M."/>
            <person name="Rupp O."/>
            <person name="Lauersen K.J."/>
            <person name="Blifernez-Klassen O."/>
            <person name="Kalinowski J."/>
            <person name="Goesmann A."/>
            <person name="Mussgnug J.H."/>
            <person name="Kruse O."/>
        </authorList>
    </citation>
    <scope>NUCLEOTIDE SEQUENCE [LARGE SCALE GENOMIC DNA]</scope>
    <source>
        <strain evidence="3 4">SAG 48.87</strain>
    </source>
</reference>
<feature type="domain" description="Fungal lipase-type" evidence="2">
    <location>
        <begin position="134"/>
        <end position="203"/>
    </location>
</feature>
<dbReference type="AlphaFoldDB" id="A0A0D2KZU8"/>
<dbReference type="InterPro" id="IPR002921">
    <property type="entry name" value="Fungal_lipase-type"/>
</dbReference>
<protein>
    <recommendedName>
        <fullName evidence="2">Fungal lipase-type domain-containing protein</fullName>
    </recommendedName>
</protein>
<proteinExistence type="predicted"/>
<name>A0A0D2KZU8_9CHLO</name>
<accession>A0A0D2KZU8</accession>
<dbReference type="PANTHER" id="PTHR33137:SF4">
    <property type="entry name" value="MEDIATOR OF RNA POLYMERASE II TRANSCRIPTION SUBUNIT 15A-RELATED"/>
    <property type="match status" value="1"/>
</dbReference>
<dbReference type="Gene3D" id="3.40.50.1820">
    <property type="entry name" value="alpha/beta hydrolase"/>
    <property type="match status" value="1"/>
</dbReference>
<dbReference type="SUPFAM" id="SSF53474">
    <property type="entry name" value="alpha/beta-Hydrolases"/>
    <property type="match status" value="1"/>
</dbReference>
<feature type="region of interest" description="Disordered" evidence="1">
    <location>
        <begin position="428"/>
        <end position="495"/>
    </location>
</feature>
<dbReference type="GeneID" id="25740166"/>
<dbReference type="EMBL" id="KK101494">
    <property type="protein sequence ID" value="KIZ00674.1"/>
    <property type="molecule type" value="Genomic_DNA"/>
</dbReference>
<dbReference type="Proteomes" id="UP000054498">
    <property type="component" value="Unassembled WGS sequence"/>
</dbReference>
<gene>
    <name evidence="3" type="ORF">MNEG_7290</name>
</gene>
<dbReference type="GO" id="GO:0006629">
    <property type="term" value="P:lipid metabolic process"/>
    <property type="evidence" value="ECO:0007669"/>
    <property type="project" value="InterPro"/>
</dbReference>
<dbReference type="Pfam" id="PF01764">
    <property type="entry name" value="Lipase_3"/>
    <property type="match status" value="1"/>
</dbReference>
<dbReference type="RefSeq" id="XP_013899693.1">
    <property type="nucleotide sequence ID" value="XM_014044239.1"/>
</dbReference>
<dbReference type="GO" id="GO:0003713">
    <property type="term" value="F:transcription coactivator activity"/>
    <property type="evidence" value="ECO:0007669"/>
    <property type="project" value="InterPro"/>
</dbReference>